<feature type="transmembrane region" description="Helical" evidence="1">
    <location>
        <begin position="17"/>
        <end position="39"/>
    </location>
</feature>
<keyword evidence="1" id="KW-0472">Membrane</keyword>
<proteinExistence type="predicted"/>
<accession>A0A6J6L4M7</accession>
<dbReference type="EMBL" id="CAEZWD010000151">
    <property type="protein sequence ID" value="CAB4656642.1"/>
    <property type="molecule type" value="Genomic_DNA"/>
</dbReference>
<keyword evidence="1" id="KW-0812">Transmembrane</keyword>
<sequence length="52" mass="5841">MYSWIWSKLPGGKLAKAFIAIVLLAALSLFMFTIGFPAIEQFFNVDQTTITE</sequence>
<protein>
    <submittedName>
        <fullName evidence="3">Unannotated protein</fullName>
    </submittedName>
</protein>
<keyword evidence="1" id="KW-1133">Transmembrane helix</keyword>
<evidence type="ECO:0000313" key="2">
    <source>
        <dbReference type="EMBL" id="CAB4654383.1"/>
    </source>
</evidence>
<gene>
    <name evidence="3" type="ORF">UFOPK2171_00933</name>
    <name evidence="2" type="ORF">UFOPK2237_00704</name>
</gene>
<name>A0A6J6L4M7_9ZZZZ</name>
<evidence type="ECO:0000256" key="1">
    <source>
        <dbReference type="SAM" id="Phobius"/>
    </source>
</evidence>
<dbReference type="EMBL" id="CAEZWI010000077">
    <property type="protein sequence ID" value="CAB4654383.1"/>
    <property type="molecule type" value="Genomic_DNA"/>
</dbReference>
<evidence type="ECO:0000313" key="3">
    <source>
        <dbReference type="EMBL" id="CAB4656642.1"/>
    </source>
</evidence>
<organism evidence="3">
    <name type="scientific">freshwater metagenome</name>
    <dbReference type="NCBI Taxonomy" id="449393"/>
    <lineage>
        <taxon>unclassified sequences</taxon>
        <taxon>metagenomes</taxon>
        <taxon>ecological metagenomes</taxon>
    </lineage>
</organism>
<dbReference type="AlphaFoldDB" id="A0A6J6L4M7"/>
<reference evidence="3" key="1">
    <citation type="submission" date="2020-05" db="EMBL/GenBank/DDBJ databases">
        <authorList>
            <person name="Chiriac C."/>
            <person name="Salcher M."/>
            <person name="Ghai R."/>
            <person name="Kavagutti S V."/>
        </authorList>
    </citation>
    <scope>NUCLEOTIDE SEQUENCE</scope>
</reference>